<comment type="caution">
    <text evidence="4">The sequence shown here is derived from an EMBL/GenBank/DDBJ whole genome shotgun (WGS) entry which is preliminary data.</text>
</comment>
<comment type="similarity">
    <text evidence="1">Belongs to the FAH family.</text>
</comment>
<reference evidence="4" key="1">
    <citation type="journal article" date="2021" name="Nat. Commun.">
        <title>Genetic determinants of endophytism in the Arabidopsis root mycobiome.</title>
        <authorList>
            <person name="Mesny F."/>
            <person name="Miyauchi S."/>
            <person name="Thiergart T."/>
            <person name="Pickel B."/>
            <person name="Atanasova L."/>
            <person name="Karlsson M."/>
            <person name="Huettel B."/>
            <person name="Barry K.W."/>
            <person name="Haridas S."/>
            <person name="Chen C."/>
            <person name="Bauer D."/>
            <person name="Andreopoulos W."/>
            <person name="Pangilinan J."/>
            <person name="LaButti K."/>
            <person name="Riley R."/>
            <person name="Lipzen A."/>
            <person name="Clum A."/>
            <person name="Drula E."/>
            <person name="Henrissat B."/>
            <person name="Kohler A."/>
            <person name="Grigoriev I.V."/>
            <person name="Martin F.M."/>
            <person name="Hacquard S."/>
        </authorList>
    </citation>
    <scope>NUCLEOTIDE SEQUENCE</scope>
    <source>
        <strain evidence="4">MPI-SDFR-AT-0120</strain>
    </source>
</reference>
<dbReference type="GO" id="GO:0006107">
    <property type="term" value="P:oxaloacetate metabolic process"/>
    <property type="evidence" value="ECO:0007669"/>
    <property type="project" value="UniProtKB-ARBA"/>
</dbReference>
<dbReference type="InterPro" id="IPR036663">
    <property type="entry name" value="Fumarylacetoacetase_C_sf"/>
</dbReference>
<dbReference type="GO" id="GO:0046872">
    <property type="term" value="F:metal ion binding"/>
    <property type="evidence" value="ECO:0007669"/>
    <property type="project" value="UniProtKB-KW"/>
</dbReference>
<sequence>MPYSALIRFRNLEDKERFGEPQIQHAEELHLLLANQALFAVILNGSGPCDITRRTDIWDQVAELLSVLQAKSVPIIKCVGLNYIKHILTLFTIQEGGRKPLPYPSMFVKPSASVAGFNEDILVPKLAQENQLDDGGELSFVIGKNCKDVSKDNARNYIAGYMTSNDVSARTWQRDPAYAGVVPEWCFSKGFDKFALLGPLLVSPKAVGDASNLRLQTWVNDEFRQDTETNDLLFEVKDIFSFLSQGTTLEKGTVVMTGTPAGVAMGMTEPIYLRDGDIVKVRIDRLGSVENRMVFQH</sequence>
<accession>A0A8K0R1E8</accession>
<protein>
    <recommendedName>
        <fullName evidence="3">Fumarylacetoacetase-like C-terminal domain-containing protein</fullName>
    </recommendedName>
</protein>
<proteinExistence type="inferred from homology"/>
<feature type="domain" description="Fumarylacetoacetase-like C-terminal" evidence="3">
    <location>
        <begin position="77"/>
        <end position="293"/>
    </location>
</feature>
<organism evidence="4 5">
    <name type="scientific">Paraphoma chrysanthemicola</name>
    <dbReference type="NCBI Taxonomy" id="798071"/>
    <lineage>
        <taxon>Eukaryota</taxon>
        <taxon>Fungi</taxon>
        <taxon>Dikarya</taxon>
        <taxon>Ascomycota</taxon>
        <taxon>Pezizomycotina</taxon>
        <taxon>Dothideomycetes</taxon>
        <taxon>Pleosporomycetidae</taxon>
        <taxon>Pleosporales</taxon>
        <taxon>Pleosporineae</taxon>
        <taxon>Phaeosphaeriaceae</taxon>
        <taxon>Paraphoma</taxon>
    </lineage>
</organism>
<evidence type="ECO:0000256" key="2">
    <source>
        <dbReference type="ARBA" id="ARBA00022723"/>
    </source>
</evidence>
<dbReference type="SUPFAM" id="SSF56529">
    <property type="entry name" value="FAH"/>
    <property type="match status" value="1"/>
</dbReference>
<dbReference type="InterPro" id="IPR011234">
    <property type="entry name" value="Fumarylacetoacetase-like_C"/>
</dbReference>
<dbReference type="FunFam" id="3.90.850.10:FF:000002">
    <property type="entry name" value="2-hydroxyhepta-2,4-diene-1,7-dioate isomerase"/>
    <property type="match status" value="1"/>
</dbReference>
<name>A0A8K0R1E8_9PLEO</name>
<dbReference type="Pfam" id="PF01557">
    <property type="entry name" value="FAA_hydrolase"/>
    <property type="match status" value="1"/>
</dbReference>
<dbReference type="Gene3D" id="3.90.850.10">
    <property type="entry name" value="Fumarylacetoacetase-like, C-terminal domain"/>
    <property type="match status" value="1"/>
</dbReference>
<keyword evidence="5" id="KW-1185">Reference proteome</keyword>
<dbReference type="OrthoDB" id="411064at2759"/>
<evidence type="ECO:0000256" key="1">
    <source>
        <dbReference type="ARBA" id="ARBA00010211"/>
    </source>
</evidence>
<evidence type="ECO:0000259" key="3">
    <source>
        <dbReference type="Pfam" id="PF01557"/>
    </source>
</evidence>
<gene>
    <name evidence="4" type="ORF">FB567DRAFT_445525</name>
</gene>
<dbReference type="GO" id="GO:0050163">
    <property type="term" value="F:oxaloacetate tautomerase activity"/>
    <property type="evidence" value="ECO:0007669"/>
    <property type="project" value="UniProtKB-ARBA"/>
</dbReference>
<dbReference type="AlphaFoldDB" id="A0A8K0R1E8"/>
<evidence type="ECO:0000313" key="4">
    <source>
        <dbReference type="EMBL" id="KAH7084101.1"/>
    </source>
</evidence>
<keyword evidence="2" id="KW-0479">Metal-binding</keyword>
<dbReference type="PANTHER" id="PTHR11820">
    <property type="entry name" value="ACYLPYRUVASE"/>
    <property type="match status" value="1"/>
</dbReference>
<dbReference type="PANTHER" id="PTHR11820:SF100">
    <property type="entry name" value="FUMARYLACETOACETATE HYDROLASE FAMILY PROTEIN (AFU_ORTHOLOGUE AFUA_4G01490)"/>
    <property type="match status" value="1"/>
</dbReference>
<dbReference type="EMBL" id="JAGMVJ010000012">
    <property type="protein sequence ID" value="KAH7084101.1"/>
    <property type="molecule type" value="Genomic_DNA"/>
</dbReference>
<evidence type="ECO:0000313" key="5">
    <source>
        <dbReference type="Proteomes" id="UP000813461"/>
    </source>
</evidence>
<dbReference type="Proteomes" id="UP000813461">
    <property type="component" value="Unassembled WGS sequence"/>
</dbReference>